<protein>
    <submittedName>
        <fullName evidence="1">Uncharacterized protein</fullName>
    </submittedName>
</protein>
<name>A0AAV7LPW2_PLEWA</name>
<evidence type="ECO:0000313" key="2">
    <source>
        <dbReference type="Proteomes" id="UP001066276"/>
    </source>
</evidence>
<dbReference type="AlphaFoldDB" id="A0AAV7LPW2"/>
<comment type="caution">
    <text evidence="1">The sequence shown here is derived from an EMBL/GenBank/DDBJ whole genome shotgun (WGS) entry which is preliminary data.</text>
</comment>
<sequence length="82" mass="8468">MPTDGTPGHGAHEALQESSGDLVVATSPGFVLVPPRAGRSSAKSQTSAGPNLCPLSAQSQALFLSPWRRLHLPFAQFSVSGV</sequence>
<dbReference type="Proteomes" id="UP001066276">
    <property type="component" value="Chromosome 11"/>
</dbReference>
<gene>
    <name evidence="1" type="ORF">NDU88_005557</name>
</gene>
<organism evidence="1 2">
    <name type="scientific">Pleurodeles waltl</name>
    <name type="common">Iberian ribbed newt</name>
    <dbReference type="NCBI Taxonomy" id="8319"/>
    <lineage>
        <taxon>Eukaryota</taxon>
        <taxon>Metazoa</taxon>
        <taxon>Chordata</taxon>
        <taxon>Craniata</taxon>
        <taxon>Vertebrata</taxon>
        <taxon>Euteleostomi</taxon>
        <taxon>Amphibia</taxon>
        <taxon>Batrachia</taxon>
        <taxon>Caudata</taxon>
        <taxon>Salamandroidea</taxon>
        <taxon>Salamandridae</taxon>
        <taxon>Pleurodelinae</taxon>
        <taxon>Pleurodeles</taxon>
    </lineage>
</organism>
<proteinExistence type="predicted"/>
<dbReference type="EMBL" id="JANPWB010000015">
    <property type="protein sequence ID" value="KAJ1092447.1"/>
    <property type="molecule type" value="Genomic_DNA"/>
</dbReference>
<accession>A0AAV7LPW2</accession>
<evidence type="ECO:0000313" key="1">
    <source>
        <dbReference type="EMBL" id="KAJ1092447.1"/>
    </source>
</evidence>
<keyword evidence="2" id="KW-1185">Reference proteome</keyword>
<reference evidence="1" key="1">
    <citation type="journal article" date="2022" name="bioRxiv">
        <title>Sequencing and chromosome-scale assembly of the giantPleurodeles waltlgenome.</title>
        <authorList>
            <person name="Brown T."/>
            <person name="Elewa A."/>
            <person name="Iarovenko S."/>
            <person name="Subramanian E."/>
            <person name="Araus A.J."/>
            <person name="Petzold A."/>
            <person name="Susuki M."/>
            <person name="Suzuki K.-i.T."/>
            <person name="Hayashi T."/>
            <person name="Toyoda A."/>
            <person name="Oliveira C."/>
            <person name="Osipova E."/>
            <person name="Leigh N.D."/>
            <person name="Simon A."/>
            <person name="Yun M.H."/>
        </authorList>
    </citation>
    <scope>NUCLEOTIDE SEQUENCE</scope>
    <source>
        <strain evidence="1">20211129_DDA</strain>
        <tissue evidence="1">Liver</tissue>
    </source>
</reference>